<feature type="compositionally biased region" description="Basic and acidic residues" evidence="2">
    <location>
        <begin position="476"/>
        <end position="487"/>
    </location>
</feature>
<evidence type="ECO:0000256" key="2">
    <source>
        <dbReference type="SAM" id="MobiDB-lite"/>
    </source>
</evidence>
<dbReference type="EMBL" id="JBDFQZ010000002">
    <property type="protein sequence ID" value="KAK9749467.1"/>
    <property type="molecule type" value="Genomic_DNA"/>
</dbReference>
<dbReference type="PROSITE" id="PS50096">
    <property type="entry name" value="IQ"/>
    <property type="match status" value="1"/>
</dbReference>
<dbReference type="AlphaFoldDB" id="A0AAW1MXV0"/>
<evidence type="ECO:0000313" key="4">
    <source>
        <dbReference type="Proteomes" id="UP001443914"/>
    </source>
</evidence>
<feature type="region of interest" description="Disordered" evidence="2">
    <location>
        <begin position="609"/>
        <end position="636"/>
    </location>
</feature>
<keyword evidence="1" id="KW-0175">Coiled coil</keyword>
<organism evidence="3 4">
    <name type="scientific">Saponaria officinalis</name>
    <name type="common">Common soapwort</name>
    <name type="synonym">Lychnis saponaria</name>
    <dbReference type="NCBI Taxonomy" id="3572"/>
    <lineage>
        <taxon>Eukaryota</taxon>
        <taxon>Viridiplantae</taxon>
        <taxon>Streptophyta</taxon>
        <taxon>Embryophyta</taxon>
        <taxon>Tracheophyta</taxon>
        <taxon>Spermatophyta</taxon>
        <taxon>Magnoliopsida</taxon>
        <taxon>eudicotyledons</taxon>
        <taxon>Gunneridae</taxon>
        <taxon>Pentapetalae</taxon>
        <taxon>Caryophyllales</taxon>
        <taxon>Caryophyllaceae</taxon>
        <taxon>Caryophylleae</taxon>
        <taxon>Saponaria</taxon>
    </lineage>
</organism>
<protein>
    <submittedName>
        <fullName evidence="3">Uncharacterized protein</fullName>
    </submittedName>
</protein>
<feature type="compositionally biased region" description="Basic and acidic residues" evidence="2">
    <location>
        <begin position="609"/>
        <end position="622"/>
    </location>
</feature>
<feature type="coiled-coil region" evidence="1">
    <location>
        <begin position="216"/>
        <end position="290"/>
    </location>
</feature>
<reference evidence="3" key="1">
    <citation type="submission" date="2024-03" db="EMBL/GenBank/DDBJ databases">
        <title>WGS assembly of Saponaria officinalis var. Norfolk2.</title>
        <authorList>
            <person name="Jenkins J."/>
            <person name="Shu S."/>
            <person name="Grimwood J."/>
            <person name="Barry K."/>
            <person name="Goodstein D."/>
            <person name="Schmutz J."/>
            <person name="Leebens-Mack J."/>
            <person name="Osbourn A."/>
        </authorList>
    </citation>
    <scope>NUCLEOTIDE SEQUENCE [LARGE SCALE GENOMIC DNA]</scope>
    <source>
        <strain evidence="3">JIC</strain>
    </source>
</reference>
<gene>
    <name evidence="3" type="ORF">RND81_02G128000</name>
</gene>
<dbReference type="PANTHER" id="PTHR31071">
    <property type="entry name" value="GB|AAF24581.1"/>
    <property type="match status" value="1"/>
</dbReference>
<comment type="caution">
    <text evidence="3">The sequence shown here is derived from an EMBL/GenBank/DDBJ whole genome shotgun (WGS) entry which is preliminary data.</text>
</comment>
<feature type="compositionally biased region" description="Acidic residues" evidence="2">
    <location>
        <begin position="442"/>
        <end position="455"/>
    </location>
</feature>
<feature type="region of interest" description="Disordered" evidence="2">
    <location>
        <begin position="405"/>
        <end position="487"/>
    </location>
</feature>
<accession>A0AAW1MXV0</accession>
<sequence length="660" mass="75049">MKEREKDEEEFMGLKLKKPGILVGKTKGVCTPPLIWNTFEHPFQQPQNFPAQNSNFVLGSNSSSVTARQLGANLWHIFPHLNSIAKMNRHHNNINNNKGIVGGQGFSQQAVEDDIPSDDQPVSTGSFHRQIAASLIRHHRAVDRNCRALQPVSPASYSSSMEITPYNPAASSSSSLEYKGRMVDPNHTLKTSTELIKVLNRIWCLEEQHASNISVTKALKTELDNARTRIKELLREKQMDRQVIDGLMKQLSEHKLVRKNMEQDRLQSSLQSVRQELEDERKLRKRSESLHRKMAREISEMKPSFSKALNELERERRARMILEGLCDEFAMGVRDYEQELRSVKYRNDKEQVQREHVLDSLILHISEAWLDERVQMKLVEKNCKDEGEMNTVVDKLRPEIETFLKARRTADPTKSTKGSGLRRGSLESYHLNEATSAPRYADDEDDDESTDEESNCFELNKNLGGEYSNGMMTHTKNVDNPEERGVDETLRRDAVKRNGESHDVNNGRNVTGLQARFKKHMARNMVRNGKAQKDALLESTNQDGLADEGLLESSSKRFGNRGKSNHLLDNLLRNNSSSIEGERIHPVSDLPDDSHAHFLLAGPASPVKKWEPKILSQDREISESSSRWSKGPRENTLKARLLEARLEGRNLQTKSSKGSA</sequence>
<keyword evidence="4" id="KW-1185">Reference proteome</keyword>
<dbReference type="InterPro" id="IPR043424">
    <property type="entry name" value="BLT-like"/>
</dbReference>
<evidence type="ECO:0000313" key="3">
    <source>
        <dbReference type="EMBL" id="KAK9749467.1"/>
    </source>
</evidence>
<name>A0AAW1MXV0_SAPOF</name>
<dbReference type="Proteomes" id="UP001443914">
    <property type="component" value="Unassembled WGS sequence"/>
</dbReference>
<evidence type="ECO:0000256" key="1">
    <source>
        <dbReference type="SAM" id="Coils"/>
    </source>
</evidence>
<dbReference type="PANTHER" id="PTHR31071:SF9">
    <property type="entry name" value="INTRACELLULAR PROTEIN TRANSPORT PROTEIN USO1-RELATED"/>
    <property type="match status" value="1"/>
</dbReference>
<proteinExistence type="predicted"/>